<feature type="compositionally biased region" description="Acidic residues" evidence="1">
    <location>
        <begin position="69"/>
        <end position="81"/>
    </location>
</feature>
<dbReference type="PANTHER" id="PTHR34558:SF4">
    <property type="entry name" value="TRANSMEMBRANE PROTEIN"/>
    <property type="match status" value="1"/>
</dbReference>
<protein>
    <submittedName>
        <fullName evidence="4">Uncharacterized protein</fullName>
    </submittedName>
</protein>
<keyword evidence="2" id="KW-0812">Transmembrane</keyword>
<keyword evidence="3" id="KW-0732">Signal</keyword>
<dbReference type="Proteomes" id="UP001293254">
    <property type="component" value="Unassembled WGS sequence"/>
</dbReference>
<feature type="compositionally biased region" description="Basic and acidic residues" evidence="1">
    <location>
        <begin position="83"/>
        <end position="95"/>
    </location>
</feature>
<keyword evidence="5" id="KW-1185">Reference proteome</keyword>
<evidence type="ECO:0000256" key="1">
    <source>
        <dbReference type="SAM" id="MobiDB-lite"/>
    </source>
</evidence>
<feature type="signal peptide" evidence="3">
    <location>
        <begin position="1"/>
        <end position="25"/>
    </location>
</feature>
<feature type="transmembrane region" description="Helical" evidence="2">
    <location>
        <begin position="98"/>
        <end position="120"/>
    </location>
</feature>
<keyword evidence="2" id="KW-1133">Transmembrane helix</keyword>
<feature type="chain" id="PRO_5042018910" evidence="3">
    <location>
        <begin position="26"/>
        <end position="132"/>
    </location>
</feature>
<proteinExistence type="predicted"/>
<comment type="caution">
    <text evidence="4">The sequence shown here is derived from an EMBL/GenBank/DDBJ whole genome shotgun (WGS) entry which is preliminary data.</text>
</comment>
<organism evidence="4 5">
    <name type="scientific">Sesamum alatum</name>
    <dbReference type="NCBI Taxonomy" id="300844"/>
    <lineage>
        <taxon>Eukaryota</taxon>
        <taxon>Viridiplantae</taxon>
        <taxon>Streptophyta</taxon>
        <taxon>Embryophyta</taxon>
        <taxon>Tracheophyta</taxon>
        <taxon>Spermatophyta</taxon>
        <taxon>Magnoliopsida</taxon>
        <taxon>eudicotyledons</taxon>
        <taxon>Gunneridae</taxon>
        <taxon>Pentapetalae</taxon>
        <taxon>asterids</taxon>
        <taxon>lamiids</taxon>
        <taxon>Lamiales</taxon>
        <taxon>Pedaliaceae</taxon>
        <taxon>Sesamum</taxon>
    </lineage>
</organism>
<reference evidence="4" key="2">
    <citation type="journal article" date="2024" name="Plant">
        <title>Genomic evolution and insights into agronomic trait innovations of Sesamum species.</title>
        <authorList>
            <person name="Miao H."/>
            <person name="Wang L."/>
            <person name="Qu L."/>
            <person name="Liu H."/>
            <person name="Sun Y."/>
            <person name="Le M."/>
            <person name="Wang Q."/>
            <person name="Wei S."/>
            <person name="Zheng Y."/>
            <person name="Lin W."/>
            <person name="Duan Y."/>
            <person name="Cao H."/>
            <person name="Xiong S."/>
            <person name="Wang X."/>
            <person name="Wei L."/>
            <person name="Li C."/>
            <person name="Ma Q."/>
            <person name="Ju M."/>
            <person name="Zhao R."/>
            <person name="Li G."/>
            <person name="Mu C."/>
            <person name="Tian Q."/>
            <person name="Mei H."/>
            <person name="Zhang T."/>
            <person name="Gao T."/>
            <person name="Zhang H."/>
        </authorList>
    </citation>
    <scope>NUCLEOTIDE SEQUENCE</scope>
    <source>
        <strain evidence="4">3651</strain>
    </source>
</reference>
<evidence type="ECO:0000313" key="4">
    <source>
        <dbReference type="EMBL" id="KAK4437317.1"/>
    </source>
</evidence>
<accession>A0AAE1YWD2</accession>
<dbReference type="EMBL" id="JACGWO010000001">
    <property type="protein sequence ID" value="KAK4437317.1"/>
    <property type="molecule type" value="Genomic_DNA"/>
</dbReference>
<sequence>MGRRFLLALLTLSALFLMLHARADGSPTTSQPVPPNLRSRALLQNSEPEKSIADPPAEKEPPSSATKADDDESETEAEAPTESESRKMGKHRSSDKSVAGGGVIIGGLVTAIFAAVCCYIRVTRRRPAESLT</sequence>
<evidence type="ECO:0000256" key="2">
    <source>
        <dbReference type="SAM" id="Phobius"/>
    </source>
</evidence>
<keyword evidence="2" id="KW-0472">Membrane</keyword>
<gene>
    <name evidence="4" type="ORF">Salat_0065600</name>
</gene>
<feature type="region of interest" description="Disordered" evidence="1">
    <location>
        <begin position="24"/>
        <end position="101"/>
    </location>
</feature>
<evidence type="ECO:0000313" key="5">
    <source>
        <dbReference type="Proteomes" id="UP001293254"/>
    </source>
</evidence>
<dbReference type="AlphaFoldDB" id="A0AAE1YWD2"/>
<name>A0AAE1YWD2_9LAMI</name>
<dbReference type="PANTHER" id="PTHR34558">
    <property type="entry name" value="EXPRESSED PROTEIN"/>
    <property type="match status" value="1"/>
</dbReference>
<reference evidence="4" key="1">
    <citation type="submission" date="2020-06" db="EMBL/GenBank/DDBJ databases">
        <authorList>
            <person name="Li T."/>
            <person name="Hu X."/>
            <person name="Zhang T."/>
            <person name="Song X."/>
            <person name="Zhang H."/>
            <person name="Dai N."/>
            <person name="Sheng W."/>
            <person name="Hou X."/>
            <person name="Wei L."/>
        </authorList>
    </citation>
    <scope>NUCLEOTIDE SEQUENCE</scope>
    <source>
        <strain evidence="4">3651</strain>
        <tissue evidence="4">Leaf</tissue>
    </source>
</reference>
<feature type="compositionally biased region" description="Basic and acidic residues" evidence="1">
    <location>
        <begin position="47"/>
        <end position="61"/>
    </location>
</feature>
<evidence type="ECO:0000256" key="3">
    <source>
        <dbReference type="SAM" id="SignalP"/>
    </source>
</evidence>